<dbReference type="InterPro" id="IPR024520">
    <property type="entry name" value="DUF3558"/>
</dbReference>
<reference evidence="3 4" key="1">
    <citation type="submission" date="2019-02" db="EMBL/GenBank/DDBJ databases">
        <title>Genomic Encyclopedia of Type Strains, Phase IV (KMG-IV): sequencing the most valuable type-strain genomes for metagenomic binning, comparative biology and taxonomic classification.</title>
        <authorList>
            <person name="Goeker M."/>
        </authorList>
    </citation>
    <scope>NUCLEOTIDE SEQUENCE [LARGE SCALE GENOMIC DNA]</scope>
    <source>
        <strain evidence="3 4">DSM 101727</strain>
    </source>
</reference>
<name>A0A4Q7KWB6_9PSEU</name>
<comment type="caution">
    <text evidence="3">The sequence shown here is derived from an EMBL/GenBank/DDBJ whole genome shotgun (WGS) entry which is preliminary data.</text>
</comment>
<dbReference type="Proteomes" id="UP000294257">
    <property type="component" value="Unassembled WGS sequence"/>
</dbReference>
<dbReference type="PROSITE" id="PS51257">
    <property type="entry name" value="PROKAR_LIPOPROTEIN"/>
    <property type="match status" value="1"/>
</dbReference>
<accession>A0A4Q7KWB6</accession>
<evidence type="ECO:0000256" key="2">
    <source>
        <dbReference type="SAM" id="SignalP"/>
    </source>
</evidence>
<dbReference type="OrthoDB" id="3700944at2"/>
<feature type="chain" id="PRO_5020644243" evidence="2">
    <location>
        <begin position="24"/>
        <end position="215"/>
    </location>
</feature>
<evidence type="ECO:0000313" key="4">
    <source>
        <dbReference type="Proteomes" id="UP000294257"/>
    </source>
</evidence>
<protein>
    <submittedName>
        <fullName evidence="3">Uncharacterized protein DUF3558</fullName>
    </submittedName>
</protein>
<gene>
    <name evidence="3" type="ORF">EV193_103681</name>
</gene>
<proteinExistence type="predicted"/>
<evidence type="ECO:0000313" key="3">
    <source>
        <dbReference type="EMBL" id="RZS41358.1"/>
    </source>
</evidence>
<dbReference type="Pfam" id="PF12079">
    <property type="entry name" value="DUF3558"/>
    <property type="match status" value="1"/>
</dbReference>
<sequence length="215" mass="22067">MKISRRVTAAVLAGTALTLGACSDDKGGTGSPSPTSPTSATGGATSATDPTTSGAPTSANPPVNRPKPLDMRAVDPCRVLAATPLRELGIDKAPETRESVQPFPQAKACAAQASAGTPKFGLGLMVLPVTDRSAADYVKYTREAGAEVQPMQVAGYPGYLIKPTNRIRCDVVVDVADGQLLYVQHTDVSVPQKVPQATLCQSVVPNAEAAVRAAG</sequence>
<evidence type="ECO:0000256" key="1">
    <source>
        <dbReference type="SAM" id="MobiDB-lite"/>
    </source>
</evidence>
<keyword evidence="2" id="KW-0732">Signal</keyword>
<dbReference type="AlphaFoldDB" id="A0A4Q7KWB6"/>
<feature type="signal peptide" evidence="2">
    <location>
        <begin position="1"/>
        <end position="23"/>
    </location>
</feature>
<keyword evidence="4" id="KW-1185">Reference proteome</keyword>
<feature type="compositionally biased region" description="Low complexity" evidence="1">
    <location>
        <begin position="31"/>
        <end position="58"/>
    </location>
</feature>
<organism evidence="3 4">
    <name type="scientific">Herbihabitans rhizosphaerae</name>
    <dbReference type="NCBI Taxonomy" id="1872711"/>
    <lineage>
        <taxon>Bacteria</taxon>
        <taxon>Bacillati</taxon>
        <taxon>Actinomycetota</taxon>
        <taxon>Actinomycetes</taxon>
        <taxon>Pseudonocardiales</taxon>
        <taxon>Pseudonocardiaceae</taxon>
        <taxon>Herbihabitans</taxon>
    </lineage>
</organism>
<dbReference type="EMBL" id="SGWQ01000003">
    <property type="protein sequence ID" value="RZS41358.1"/>
    <property type="molecule type" value="Genomic_DNA"/>
</dbReference>
<dbReference type="RefSeq" id="WP_130344280.1">
    <property type="nucleotide sequence ID" value="NZ_SGWQ01000003.1"/>
</dbReference>
<feature type="region of interest" description="Disordered" evidence="1">
    <location>
        <begin position="19"/>
        <end position="72"/>
    </location>
</feature>